<dbReference type="RefSeq" id="XP_067490687.1">
    <property type="nucleotide sequence ID" value="XM_067632416.1"/>
</dbReference>
<accession>A0A437A1X1</accession>
<dbReference type="OrthoDB" id="5349167at2759"/>
<feature type="transmembrane region" description="Helical" evidence="1">
    <location>
        <begin position="21"/>
        <end position="47"/>
    </location>
</feature>
<reference evidence="2 3" key="1">
    <citation type="submission" date="2019-01" db="EMBL/GenBank/DDBJ databases">
        <title>Intercellular communication is required for trap formation in the nematode-trapping fungus Duddingtonia flagrans.</title>
        <authorList>
            <person name="Youssar L."/>
            <person name="Wernet V."/>
            <person name="Hensel N."/>
            <person name="Hildebrandt H.-G."/>
            <person name="Fischer R."/>
        </authorList>
    </citation>
    <scope>NUCLEOTIDE SEQUENCE [LARGE SCALE GENOMIC DNA]</scope>
    <source>
        <strain evidence="2 3">CBS H-5679</strain>
    </source>
</reference>
<dbReference type="Proteomes" id="UP000283090">
    <property type="component" value="Unassembled WGS sequence"/>
</dbReference>
<dbReference type="EMBL" id="SAEB01000006">
    <property type="protein sequence ID" value="RVD85143.1"/>
    <property type="molecule type" value="Genomic_DNA"/>
</dbReference>
<keyword evidence="1" id="KW-1133">Transmembrane helix</keyword>
<dbReference type="VEuPathDB" id="FungiDB:DFL_003474"/>
<keyword evidence="1" id="KW-0812">Transmembrane</keyword>
<protein>
    <submittedName>
        <fullName evidence="2">Uncharacterized protein</fullName>
    </submittedName>
</protein>
<evidence type="ECO:0000256" key="1">
    <source>
        <dbReference type="SAM" id="Phobius"/>
    </source>
</evidence>
<sequence>MSEALFSSKASRFAQKARQTTFFEFLALANSTLTDWMLFIVATYVLLHYLRKYNTSLHQWKRRYTSISSTITRSSRLSRSSAWSGSNITVGSDTSYMTFGSATASVTDRDNQISLPMEQFLKGRDEYFITVKGMVESSFDEYRGTRVWDSGFECGRLEALLEQNFD</sequence>
<dbReference type="AlphaFoldDB" id="A0A437A1X1"/>
<proteinExistence type="predicted"/>
<comment type="caution">
    <text evidence="2">The sequence shown here is derived from an EMBL/GenBank/DDBJ whole genome shotgun (WGS) entry which is preliminary data.</text>
</comment>
<name>A0A437A1X1_ARTFL</name>
<evidence type="ECO:0000313" key="2">
    <source>
        <dbReference type="EMBL" id="RVD85143.1"/>
    </source>
</evidence>
<evidence type="ECO:0000313" key="3">
    <source>
        <dbReference type="Proteomes" id="UP000283090"/>
    </source>
</evidence>
<keyword evidence="3" id="KW-1185">Reference proteome</keyword>
<dbReference type="GeneID" id="93585785"/>
<keyword evidence="1" id="KW-0472">Membrane</keyword>
<organism evidence="2 3">
    <name type="scientific">Arthrobotrys flagrans</name>
    <name type="common">Nematode-trapping fungus</name>
    <name type="synonym">Trichothecium flagrans</name>
    <dbReference type="NCBI Taxonomy" id="97331"/>
    <lineage>
        <taxon>Eukaryota</taxon>
        <taxon>Fungi</taxon>
        <taxon>Dikarya</taxon>
        <taxon>Ascomycota</taxon>
        <taxon>Pezizomycotina</taxon>
        <taxon>Orbiliomycetes</taxon>
        <taxon>Orbiliales</taxon>
        <taxon>Orbiliaceae</taxon>
        <taxon>Arthrobotrys</taxon>
    </lineage>
</organism>
<gene>
    <name evidence="2" type="ORF">DFL_003474</name>
</gene>